<proteinExistence type="predicted"/>
<reference evidence="2 3" key="1">
    <citation type="submission" date="2018-06" db="EMBL/GenBank/DDBJ databases">
        <title>Sphaerisporangium craniellae sp. nov., isolated from a marine sponge in the South China Sea.</title>
        <authorList>
            <person name="Li L."/>
        </authorList>
    </citation>
    <scope>NUCLEOTIDE SEQUENCE [LARGE SCALE GENOMIC DNA]</scope>
    <source>
        <strain evidence="2 3">LHW63015</strain>
    </source>
</reference>
<evidence type="ECO:0000313" key="2">
    <source>
        <dbReference type="EMBL" id="RBQ16634.1"/>
    </source>
</evidence>
<dbReference type="CDD" id="cd20746">
    <property type="entry name" value="FIX_Ntox15_NUC_DUF4112_RhsA-like"/>
    <property type="match status" value="1"/>
</dbReference>
<organism evidence="2 3">
    <name type="scientific">Spongiactinospora rosea</name>
    <dbReference type="NCBI Taxonomy" id="2248750"/>
    <lineage>
        <taxon>Bacteria</taxon>
        <taxon>Bacillati</taxon>
        <taxon>Actinomycetota</taxon>
        <taxon>Actinomycetes</taxon>
        <taxon>Streptosporangiales</taxon>
        <taxon>Streptosporangiaceae</taxon>
        <taxon>Spongiactinospora</taxon>
    </lineage>
</organism>
<gene>
    <name evidence="2" type="ORF">DP939_28485</name>
</gene>
<name>A0A366LTJ8_9ACTN</name>
<dbReference type="InterPro" id="IPR049802">
    <property type="entry name" value="RhsC-like_FIX"/>
</dbReference>
<sequence>MTAAALQAAPPWRTPPPDDSRRFLNAQTRTGNAAVAAAAVQERPIAPPPVRVFPPPLITPPGPKPKGNPGLWERFKGAVGGAAGWGMEHVVRPLRELVARAGSGLMRMKDMIVSDFTSADLTFWDFLNPWHIGVKMFFQRWHKFSTDAIAAERRERAAAAAQQGSPPGKVDPGPIERMDRVLGGMESMAEGAMGVQNEVLEGAVIGDFKENPTVWNTVGQIAIGFVPYAGQVADARDTIASLIKLRKSGWKDPWEWANLALTLVAWVPGVGDVAKGIGKGVLRTVRGGGGRFLRLGRRLWSAAFRHGGTLLSKARRFGARLLSGVRRLGGRLTRWIGGLGRGLIATVEGLATGARRMLAGALRRVDGVLRSIRASANGFLDTALGLLRRVPGVLRGLAERAIGALRRGVDAVLGMVRRAVEAGRRLVTRLLEMLRTKLSEARNAVVRAGRWVADKARSLAEQGAALARRAWNDAKREAARLWDDGKARLAELADSAKTFIKQNVIEFVGRTWRGVKERFVGFFRRKWEQFKRKLFGEKPPKPKPGGAEKAAELPAALLQARAIAEANERMGSPVPVVLTALTALKARYRWIDSFFARPKAAGAVSLHLRASDHEVDPDYRPRHRHSRLVGRSGREVFGETRFRGLVRERPLRELTHQEIYRAFRDTPFQITNHGIMRLKDPRTRALGMLTLKDFERVVNNGIIELNAANVAMHLERFIVVVDVEFRRIISIVPS</sequence>
<feature type="region of interest" description="Disordered" evidence="1">
    <location>
        <begin position="155"/>
        <end position="175"/>
    </location>
</feature>
<protein>
    <submittedName>
        <fullName evidence="2">Uncharacterized protein</fullName>
    </submittedName>
</protein>
<dbReference type="Proteomes" id="UP000253303">
    <property type="component" value="Unassembled WGS sequence"/>
</dbReference>
<dbReference type="OrthoDB" id="9153660at2"/>
<feature type="region of interest" description="Disordered" evidence="1">
    <location>
        <begin position="1"/>
        <end position="24"/>
    </location>
</feature>
<accession>A0A366LTJ8</accession>
<dbReference type="RefSeq" id="WP_113983869.1">
    <property type="nucleotide sequence ID" value="NZ_QMEY01000015.1"/>
</dbReference>
<dbReference type="AlphaFoldDB" id="A0A366LTJ8"/>
<evidence type="ECO:0000256" key="1">
    <source>
        <dbReference type="SAM" id="MobiDB-lite"/>
    </source>
</evidence>
<dbReference type="EMBL" id="QMEY01000015">
    <property type="protein sequence ID" value="RBQ16634.1"/>
    <property type="molecule type" value="Genomic_DNA"/>
</dbReference>
<evidence type="ECO:0000313" key="3">
    <source>
        <dbReference type="Proteomes" id="UP000253303"/>
    </source>
</evidence>
<comment type="caution">
    <text evidence="2">The sequence shown here is derived from an EMBL/GenBank/DDBJ whole genome shotgun (WGS) entry which is preliminary data.</text>
</comment>
<keyword evidence="3" id="KW-1185">Reference proteome</keyword>